<gene>
    <name evidence="2" type="ORF">SAMN04488094_105143</name>
</gene>
<dbReference type="Pfam" id="PF01471">
    <property type="entry name" value="PG_binding_1"/>
    <property type="match status" value="1"/>
</dbReference>
<keyword evidence="3" id="KW-1185">Reference proteome</keyword>
<sequence>MHAPQHLLILATALAAACGQTGPADVPRLHPLTTIDTRGADGPPDAAPGTCWGRDETPAVLETATEAAAPQTITRQRIGEPRREIWFETPCPQDLTPDTLASLQRALAARGLYDGAVTGDLDSSTRMAIRRFQRPYGLDSDVLSLEAARRLGLAAVAP</sequence>
<dbReference type="OrthoDB" id="7861420at2"/>
<organism evidence="2 3">
    <name type="scientific">Tropicimonas isoalkanivorans</name>
    <dbReference type="NCBI Taxonomy" id="441112"/>
    <lineage>
        <taxon>Bacteria</taxon>
        <taxon>Pseudomonadati</taxon>
        <taxon>Pseudomonadota</taxon>
        <taxon>Alphaproteobacteria</taxon>
        <taxon>Rhodobacterales</taxon>
        <taxon>Roseobacteraceae</taxon>
        <taxon>Tropicimonas</taxon>
    </lineage>
</organism>
<protein>
    <submittedName>
        <fullName evidence="2">Putative peptidoglycan binding domain-containing protein</fullName>
    </submittedName>
</protein>
<evidence type="ECO:0000313" key="3">
    <source>
        <dbReference type="Proteomes" id="UP000198728"/>
    </source>
</evidence>
<reference evidence="2 3" key="1">
    <citation type="submission" date="2016-10" db="EMBL/GenBank/DDBJ databases">
        <authorList>
            <person name="de Groot N.N."/>
        </authorList>
    </citation>
    <scope>NUCLEOTIDE SEQUENCE [LARGE SCALE GENOMIC DNA]</scope>
    <source>
        <strain evidence="2 3">DSM 19548</strain>
    </source>
</reference>
<proteinExistence type="predicted"/>
<dbReference type="STRING" id="441112.SAMN04488094_105143"/>
<dbReference type="SUPFAM" id="SSF47090">
    <property type="entry name" value="PGBD-like"/>
    <property type="match status" value="1"/>
</dbReference>
<evidence type="ECO:0000259" key="1">
    <source>
        <dbReference type="Pfam" id="PF01471"/>
    </source>
</evidence>
<accession>A0A1I1JID4</accession>
<dbReference type="Gene3D" id="1.10.101.10">
    <property type="entry name" value="PGBD-like superfamily/PGBD"/>
    <property type="match status" value="1"/>
</dbReference>
<evidence type="ECO:0000313" key="2">
    <source>
        <dbReference type="EMBL" id="SFC48379.1"/>
    </source>
</evidence>
<dbReference type="EMBL" id="FOLG01000005">
    <property type="protein sequence ID" value="SFC48379.1"/>
    <property type="molecule type" value="Genomic_DNA"/>
</dbReference>
<name>A0A1I1JID4_9RHOB</name>
<dbReference type="AlphaFoldDB" id="A0A1I1JID4"/>
<dbReference type="Proteomes" id="UP000198728">
    <property type="component" value="Unassembled WGS sequence"/>
</dbReference>
<feature type="domain" description="Peptidoglycan binding-like" evidence="1">
    <location>
        <begin position="101"/>
        <end position="141"/>
    </location>
</feature>
<dbReference type="InterPro" id="IPR036365">
    <property type="entry name" value="PGBD-like_sf"/>
</dbReference>
<dbReference type="InterPro" id="IPR002477">
    <property type="entry name" value="Peptidoglycan-bd-like"/>
</dbReference>
<dbReference type="InterPro" id="IPR036366">
    <property type="entry name" value="PGBDSf"/>
</dbReference>